<sequence length="57" mass="5935">MTSSSQHAPTVWWILGGGGHSAELVDTPQCSVLFAESVCRTRTLSATARLTACAATV</sequence>
<accession>A0A6P6YIR7</accession>
<dbReference type="RefSeq" id="XP_027205423.1">
    <property type="nucleotide sequence ID" value="XM_027349622.1"/>
</dbReference>
<gene>
    <name evidence="2" type="primary">LOC113799031</name>
</gene>
<organism evidence="1 2">
    <name type="scientific">Dermatophagoides pteronyssinus</name>
    <name type="common">European house dust mite</name>
    <dbReference type="NCBI Taxonomy" id="6956"/>
    <lineage>
        <taxon>Eukaryota</taxon>
        <taxon>Metazoa</taxon>
        <taxon>Ecdysozoa</taxon>
        <taxon>Arthropoda</taxon>
        <taxon>Chelicerata</taxon>
        <taxon>Arachnida</taxon>
        <taxon>Acari</taxon>
        <taxon>Acariformes</taxon>
        <taxon>Sarcoptiformes</taxon>
        <taxon>Astigmata</taxon>
        <taxon>Psoroptidia</taxon>
        <taxon>Analgoidea</taxon>
        <taxon>Pyroglyphidae</taxon>
        <taxon>Dermatophagoidinae</taxon>
        <taxon>Dermatophagoides</taxon>
    </lineage>
</organism>
<dbReference type="AlphaFoldDB" id="A0A6P6YIR7"/>
<reference evidence="2" key="1">
    <citation type="submission" date="2025-08" db="UniProtKB">
        <authorList>
            <consortium name="RefSeq"/>
        </authorList>
    </citation>
    <scope>IDENTIFICATION</scope>
    <source>
        <strain evidence="2">Airmid</strain>
    </source>
</reference>
<evidence type="ECO:0000313" key="2">
    <source>
        <dbReference type="RefSeq" id="XP_027205423.1"/>
    </source>
</evidence>
<name>A0A6P6YIR7_DERPT</name>
<proteinExistence type="predicted"/>
<dbReference type="Proteomes" id="UP000515146">
    <property type="component" value="Unplaced"/>
</dbReference>
<evidence type="ECO:0000313" key="1">
    <source>
        <dbReference type="Proteomes" id="UP000515146"/>
    </source>
</evidence>
<protein>
    <submittedName>
        <fullName evidence="2">Uncharacterized protein LOC113799031</fullName>
    </submittedName>
</protein>
<dbReference type="InParanoid" id="A0A6P6YIR7"/>
<dbReference type="KEGG" id="dpte:113799031"/>
<keyword evidence="1" id="KW-1185">Reference proteome</keyword>